<dbReference type="AlphaFoldDB" id="D4F0D0"/>
<keyword evidence="1" id="KW-1133">Transmembrane helix</keyword>
<evidence type="ECO:0000313" key="3">
    <source>
        <dbReference type="Proteomes" id="UP000003692"/>
    </source>
</evidence>
<dbReference type="HOGENOM" id="CLU_3061077_0_0_6"/>
<evidence type="ECO:0000313" key="2">
    <source>
        <dbReference type="EMBL" id="EFE24820.1"/>
    </source>
</evidence>
<reference evidence="2 3" key="1">
    <citation type="submission" date="2010-02" db="EMBL/GenBank/DDBJ databases">
        <authorList>
            <person name="Weinstock G."/>
            <person name="Sodergren E."/>
            <person name="Clifton S."/>
            <person name="Fulton L."/>
            <person name="Fulton B."/>
            <person name="Courtney L."/>
            <person name="Fronick C."/>
            <person name="Harrison M."/>
            <person name="Strong C."/>
            <person name="Farmer C."/>
            <person name="Delahaunty K."/>
            <person name="Markovic C."/>
            <person name="Hall O."/>
            <person name="Minx P."/>
            <person name="Tomlinson C."/>
            <person name="Mitreva M."/>
            <person name="Nelson J."/>
            <person name="Hou S."/>
            <person name="Wollam A."/>
            <person name="Pepin K.H."/>
            <person name="Johnson M."/>
            <person name="Bhonagiri V."/>
            <person name="Zhang X."/>
            <person name="Suruliraj S."/>
            <person name="Warren W."/>
            <person name="Chinwalla A."/>
            <person name="Mardis E.R."/>
            <person name="Wilson R.K."/>
        </authorList>
    </citation>
    <scope>NUCLEOTIDE SEQUENCE [LARGE SCALE GENOMIC DNA]</scope>
    <source>
        <strain evidence="2 3">ATCC 23685</strain>
    </source>
</reference>
<proteinExistence type="predicted"/>
<dbReference type="Proteomes" id="UP000003692">
    <property type="component" value="Unassembled WGS sequence"/>
</dbReference>
<organism evidence="2 3">
    <name type="scientific">Edwardsiella tarda ATCC 23685</name>
    <dbReference type="NCBI Taxonomy" id="500638"/>
    <lineage>
        <taxon>Bacteria</taxon>
        <taxon>Pseudomonadati</taxon>
        <taxon>Pseudomonadota</taxon>
        <taxon>Gammaproteobacteria</taxon>
        <taxon>Enterobacterales</taxon>
        <taxon>Hafniaceae</taxon>
        <taxon>Edwardsiella</taxon>
    </lineage>
</organism>
<gene>
    <name evidence="2" type="ORF">EDWATA_00154</name>
</gene>
<name>D4F0D0_EDWTA</name>
<keyword evidence="1" id="KW-0472">Membrane</keyword>
<sequence>MSCLNLLLYPRGAYPREGYTYSLLLIIHDKYMSLVAYFGLSFMAFFPAGDLSS</sequence>
<protein>
    <submittedName>
        <fullName evidence="2">Uncharacterized protein</fullName>
    </submittedName>
</protein>
<evidence type="ECO:0000256" key="1">
    <source>
        <dbReference type="SAM" id="Phobius"/>
    </source>
</evidence>
<dbReference type="EMBL" id="ADGK01000009">
    <property type="protein sequence ID" value="EFE24820.1"/>
    <property type="molecule type" value="Genomic_DNA"/>
</dbReference>
<keyword evidence="1" id="KW-0812">Transmembrane</keyword>
<accession>D4F0D0</accession>
<feature type="transmembrane region" description="Helical" evidence="1">
    <location>
        <begin position="31"/>
        <end position="49"/>
    </location>
</feature>
<comment type="caution">
    <text evidence="2">The sequence shown here is derived from an EMBL/GenBank/DDBJ whole genome shotgun (WGS) entry which is preliminary data.</text>
</comment>